<keyword evidence="1" id="KW-1133">Transmembrane helix</keyword>
<protein>
    <submittedName>
        <fullName evidence="2">Uncharacterized protein</fullName>
    </submittedName>
</protein>
<comment type="caution">
    <text evidence="2">The sequence shown here is derived from an EMBL/GenBank/DDBJ whole genome shotgun (WGS) entry which is preliminary data.</text>
</comment>
<sequence>MFSANLTVVPEVWDTEGFRVLSWRRPGSPLSHCLSLHWFRSHVVVSDVRPKLGQAAVLRVLCVSVTALSRPCAGAEAGARLASRACGLRVPLLAASDGGLVAVVVTAFSSRHFRVFLVSLACTAVLAWLCLAPMGVVGLALGRPVLLVVPTSFRGPILGCQHVMAPACVASRPGGGALRVCRGAQVILRGQMIDGVYRFVWRVNKGVARALVYQASSTDQQRTCSTDGGAWKKQVTLTLVVDGGVWSLMLTERGGTTSRRVAVLNCAAHPVEVRASKYRMRGH</sequence>
<feature type="non-terminal residue" evidence="2">
    <location>
        <position position="283"/>
    </location>
</feature>
<evidence type="ECO:0000256" key="1">
    <source>
        <dbReference type="SAM" id="Phobius"/>
    </source>
</evidence>
<gene>
    <name evidence="2" type="ORF">Taro_046590</name>
</gene>
<dbReference type="AlphaFoldDB" id="A0A843X6B8"/>
<evidence type="ECO:0000313" key="3">
    <source>
        <dbReference type="Proteomes" id="UP000652761"/>
    </source>
</evidence>
<organism evidence="2 3">
    <name type="scientific">Colocasia esculenta</name>
    <name type="common">Wild taro</name>
    <name type="synonym">Arum esculentum</name>
    <dbReference type="NCBI Taxonomy" id="4460"/>
    <lineage>
        <taxon>Eukaryota</taxon>
        <taxon>Viridiplantae</taxon>
        <taxon>Streptophyta</taxon>
        <taxon>Embryophyta</taxon>
        <taxon>Tracheophyta</taxon>
        <taxon>Spermatophyta</taxon>
        <taxon>Magnoliopsida</taxon>
        <taxon>Liliopsida</taxon>
        <taxon>Araceae</taxon>
        <taxon>Aroideae</taxon>
        <taxon>Colocasieae</taxon>
        <taxon>Colocasia</taxon>
    </lineage>
</organism>
<reference evidence="2" key="1">
    <citation type="submission" date="2017-07" db="EMBL/GenBank/DDBJ databases">
        <title>Taro Niue Genome Assembly and Annotation.</title>
        <authorList>
            <person name="Atibalentja N."/>
            <person name="Keating K."/>
            <person name="Fields C.J."/>
        </authorList>
    </citation>
    <scope>NUCLEOTIDE SEQUENCE</scope>
    <source>
        <strain evidence="2">Niue_2</strain>
        <tissue evidence="2">Leaf</tissue>
    </source>
</reference>
<feature type="transmembrane region" description="Helical" evidence="1">
    <location>
        <begin position="115"/>
        <end position="141"/>
    </location>
</feature>
<proteinExistence type="predicted"/>
<dbReference type="Proteomes" id="UP000652761">
    <property type="component" value="Unassembled WGS sequence"/>
</dbReference>
<keyword evidence="1" id="KW-0812">Transmembrane</keyword>
<keyword evidence="3" id="KW-1185">Reference proteome</keyword>
<accession>A0A843X6B8</accession>
<keyword evidence="1" id="KW-0472">Membrane</keyword>
<name>A0A843X6B8_COLES</name>
<dbReference type="EMBL" id="NMUH01005772">
    <property type="protein sequence ID" value="MQM13664.1"/>
    <property type="molecule type" value="Genomic_DNA"/>
</dbReference>
<evidence type="ECO:0000313" key="2">
    <source>
        <dbReference type="EMBL" id="MQM13664.1"/>
    </source>
</evidence>